<accession>A0A6P6FLN2</accession>
<comment type="similarity">
    <text evidence="2 8">Belongs to the peptidase S8 family.</text>
</comment>
<reference evidence="14" key="1">
    <citation type="submission" date="2025-08" db="UniProtKB">
        <authorList>
            <consortium name="RefSeq"/>
        </authorList>
    </citation>
    <scope>IDENTIFICATION</scope>
    <source>
        <tissue evidence="14">Seedling</tissue>
    </source>
</reference>
<dbReference type="GO" id="GO:0005576">
    <property type="term" value="C:extracellular region"/>
    <property type="evidence" value="ECO:0007669"/>
    <property type="project" value="UniProtKB-SubCell"/>
</dbReference>
<evidence type="ECO:0000313" key="14">
    <source>
        <dbReference type="RefSeq" id="XP_024922381.3"/>
    </source>
</evidence>
<evidence type="ECO:0000256" key="9">
    <source>
        <dbReference type="SAM" id="SignalP"/>
    </source>
</evidence>
<dbReference type="Gene3D" id="2.60.40.2310">
    <property type="match status" value="1"/>
</dbReference>
<evidence type="ECO:0000256" key="6">
    <source>
        <dbReference type="ARBA" id="ARBA00022801"/>
    </source>
</evidence>
<comment type="subcellular location">
    <subcellularLocation>
        <location evidence="1">Secreted</location>
    </subcellularLocation>
</comment>
<dbReference type="GeneID" id="107432068"/>
<dbReference type="Proteomes" id="UP001652623">
    <property type="component" value="Chromosome 11"/>
</dbReference>
<feature type="active site" description="Charge relay system" evidence="8">
    <location>
        <position position="149"/>
    </location>
</feature>
<evidence type="ECO:0000259" key="12">
    <source>
        <dbReference type="Pfam" id="PF17766"/>
    </source>
</evidence>
<dbReference type="InterPro" id="IPR034197">
    <property type="entry name" value="Peptidases_S8_3"/>
</dbReference>
<feature type="domain" description="Peptidase S8/S53" evidence="10">
    <location>
        <begin position="142"/>
        <end position="588"/>
    </location>
</feature>
<evidence type="ECO:0000256" key="7">
    <source>
        <dbReference type="ARBA" id="ARBA00022825"/>
    </source>
</evidence>
<feature type="signal peptide" evidence="9">
    <location>
        <begin position="1"/>
        <end position="19"/>
    </location>
</feature>
<dbReference type="InterPro" id="IPR037045">
    <property type="entry name" value="S8pro/Inhibitor_I9_sf"/>
</dbReference>
<dbReference type="PROSITE" id="PS00138">
    <property type="entry name" value="SUBTILASE_SER"/>
    <property type="match status" value="1"/>
</dbReference>
<dbReference type="CDD" id="cd04852">
    <property type="entry name" value="Peptidases_S8_3"/>
    <property type="match status" value="1"/>
</dbReference>
<dbReference type="Gene3D" id="3.30.70.80">
    <property type="entry name" value="Peptidase S8 propeptide/proteinase inhibitor I9"/>
    <property type="match status" value="1"/>
</dbReference>
<evidence type="ECO:0000256" key="4">
    <source>
        <dbReference type="ARBA" id="ARBA00022670"/>
    </source>
</evidence>
<keyword evidence="4 8" id="KW-0645">Protease</keyword>
<name>A0A6P6FLN2_ZIZJJ</name>
<dbReference type="PROSITE" id="PS51892">
    <property type="entry name" value="SUBTILASE"/>
    <property type="match status" value="1"/>
</dbReference>
<dbReference type="InterPro" id="IPR000209">
    <property type="entry name" value="Peptidase_S8/S53_dom"/>
</dbReference>
<dbReference type="AlphaFoldDB" id="A0A6P6FLN2"/>
<feature type="chain" id="PRO_5045270738" evidence="9">
    <location>
        <begin position="20"/>
        <end position="761"/>
    </location>
</feature>
<dbReference type="GO" id="GO:0004252">
    <property type="term" value="F:serine-type endopeptidase activity"/>
    <property type="evidence" value="ECO:0007669"/>
    <property type="project" value="InterPro"/>
</dbReference>
<protein>
    <submittedName>
        <fullName evidence="14">Subtilisin-like serine-protease S</fullName>
    </submittedName>
</protein>
<dbReference type="Gene3D" id="3.40.50.200">
    <property type="entry name" value="Peptidase S8/S53 domain"/>
    <property type="match status" value="1"/>
</dbReference>
<sequence>MRLISIILVLFSFRILSSSTNVFLVHGAPTEKHYIVFMGQHSYPDSESVISSNHELLSSVVGSINEAKKVAVHHYTKSFRGFSAMLTPEQANKLSKSSSVVSIFESTVHRLHTTRSWDFLVNDYGSQQTKQLFETDSKQHDDVIIGHFDSGVWPESKSFSPQGLGPVPKRFKGECVTGERFTKDNCNEKIIGARYYYQGYVADNGPLDAKGPVIMSPRDDYGHGSHTASTAAGAEVNVYTQGFGNQTARGGAPKARLAVYKICWHNECDCGDILKAFDDAIHDGVDIITISVCPTEPLAYFNDCFSVGAIHAFMRGILVSLAGGNAGNKGYGTVANIAPWMLISAAGTIDRQFYTSVTLGNGQQLKGYGFNVPQAMLRGYHPVIYGSWATAPGVDFMQASHCKPNTLNYELIRGKIVICTTENSNEEPLVKSSEVAQGGGVGVIVVEIDAGGQWLYNFPISTSIIGYDDAQILDAYMGSSSNPVVSFSYYGEINVKPNPVVAHFSSRGPNMITPDIIKPDITAPGVNILAAFPASGISPDALVYGMDSGTSMACPHVSGAAAVIKAQNKDWSPAEIMSAIMTTASIQDNTGGLIRSGSGGPTPFDFGSGLLNPNQALDPGLVYDFDTDDIVNFLCTYGASKGQLQNLIGKQVECNPQFAMFNLNYPSIGIGRMNGPMSVYRTVTYKGKENDPKVYKAYIEYPPGVELSVAPDILDFSNNSTKATYRIDFRPFNAWGYVYGSITWTDGVHNVRSPIVINVAF</sequence>
<dbReference type="PRINTS" id="PR00723">
    <property type="entry name" value="SUBTILISIN"/>
</dbReference>
<evidence type="ECO:0000259" key="10">
    <source>
        <dbReference type="Pfam" id="PF00082"/>
    </source>
</evidence>
<keyword evidence="13" id="KW-1185">Reference proteome</keyword>
<keyword evidence="6 8" id="KW-0378">Hydrolase</keyword>
<dbReference type="InterPro" id="IPR010259">
    <property type="entry name" value="S8pro/Inhibitor_I9"/>
</dbReference>
<dbReference type="InParanoid" id="A0A6P6FLN2"/>
<keyword evidence="7 8" id="KW-0720">Serine protease</keyword>
<dbReference type="SUPFAM" id="SSF52743">
    <property type="entry name" value="Subtilisin-like"/>
    <property type="match status" value="1"/>
</dbReference>
<dbReference type="Gene3D" id="3.50.30.30">
    <property type="match status" value="1"/>
</dbReference>
<dbReference type="Pfam" id="PF17766">
    <property type="entry name" value="fn3_6"/>
    <property type="match status" value="1"/>
</dbReference>
<evidence type="ECO:0000256" key="8">
    <source>
        <dbReference type="PROSITE-ProRule" id="PRU01240"/>
    </source>
</evidence>
<dbReference type="RefSeq" id="XP_024922381.3">
    <property type="nucleotide sequence ID" value="XM_025066613.3"/>
</dbReference>
<keyword evidence="5 9" id="KW-0732">Signal</keyword>
<feature type="active site" description="Charge relay system" evidence="8">
    <location>
        <position position="223"/>
    </location>
</feature>
<evidence type="ECO:0000256" key="2">
    <source>
        <dbReference type="ARBA" id="ARBA00011073"/>
    </source>
</evidence>
<dbReference type="InterPro" id="IPR015500">
    <property type="entry name" value="Peptidase_S8_subtilisin-rel"/>
</dbReference>
<evidence type="ECO:0000256" key="1">
    <source>
        <dbReference type="ARBA" id="ARBA00004613"/>
    </source>
</evidence>
<keyword evidence="3" id="KW-0964">Secreted</keyword>
<evidence type="ECO:0000256" key="3">
    <source>
        <dbReference type="ARBA" id="ARBA00022525"/>
    </source>
</evidence>
<dbReference type="InterPro" id="IPR041469">
    <property type="entry name" value="Subtilisin-like_FN3"/>
</dbReference>
<feature type="domain" description="Inhibitor I9" evidence="11">
    <location>
        <begin position="34"/>
        <end position="112"/>
    </location>
</feature>
<dbReference type="InterPro" id="IPR036852">
    <property type="entry name" value="Peptidase_S8/S53_dom_sf"/>
</dbReference>
<dbReference type="InterPro" id="IPR023828">
    <property type="entry name" value="Peptidase_S8_Ser-AS"/>
</dbReference>
<dbReference type="GO" id="GO:0006508">
    <property type="term" value="P:proteolysis"/>
    <property type="evidence" value="ECO:0007669"/>
    <property type="project" value="UniProtKB-KW"/>
</dbReference>
<dbReference type="Pfam" id="PF00082">
    <property type="entry name" value="Peptidase_S8"/>
    <property type="match status" value="1"/>
</dbReference>
<feature type="active site" description="Charge relay system" evidence="8">
    <location>
        <position position="551"/>
    </location>
</feature>
<evidence type="ECO:0000259" key="11">
    <source>
        <dbReference type="Pfam" id="PF05922"/>
    </source>
</evidence>
<dbReference type="Pfam" id="PF05922">
    <property type="entry name" value="Inhibitor_I9"/>
    <property type="match status" value="1"/>
</dbReference>
<dbReference type="KEGG" id="zju:107432068"/>
<organism evidence="13 14">
    <name type="scientific">Ziziphus jujuba</name>
    <name type="common">Chinese jujube</name>
    <name type="synonym">Ziziphus sativa</name>
    <dbReference type="NCBI Taxonomy" id="326968"/>
    <lineage>
        <taxon>Eukaryota</taxon>
        <taxon>Viridiplantae</taxon>
        <taxon>Streptophyta</taxon>
        <taxon>Embryophyta</taxon>
        <taxon>Tracheophyta</taxon>
        <taxon>Spermatophyta</taxon>
        <taxon>Magnoliopsida</taxon>
        <taxon>eudicotyledons</taxon>
        <taxon>Gunneridae</taxon>
        <taxon>Pentapetalae</taxon>
        <taxon>rosids</taxon>
        <taxon>fabids</taxon>
        <taxon>Rosales</taxon>
        <taxon>Rhamnaceae</taxon>
        <taxon>Paliureae</taxon>
        <taxon>Ziziphus</taxon>
    </lineage>
</organism>
<proteinExistence type="inferred from homology"/>
<gene>
    <name evidence="14" type="primary">LOC107432068</name>
</gene>
<dbReference type="CDD" id="cd02120">
    <property type="entry name" value="PA_subtilisin_like"/>
    <property type="match status" value="1"/>
</dbReference>
<evidence type="ECO:0000313" key="13">
    <source>
        <dbReference type="Proteomes" id="UP001652623"/>
    </source>
</evidence>
<dbReference type="PANTHER" id="PTHR10795">
    <property type="entry name" value="PROPROTEIN CONVERTASE SUBTILISIN/KEXIN"/>
    <property type="match status" value="1"/>
</dbReference>
<feature type="domain" description="Subtilisin-like protease fibronectin type-III" evidence="12">
    <location>
        <begin position="662"/>
        <end position="757"/>
    </location>
</feature>
<dbReference type="InterPro" id="IPR045051">
    <property type="entry name" value="SBT"/>
</dbReference>
<evidence type="ECO:0000256" key="5">
    <source>
        <dbReference type="ARBA" id="ARBA00022729"/>
    </source>
</evidence>